<reference evidence="2 3" key="1">
    <citation type="submission" date="2017-06" db="EMBL/GenBank/DDBJ databases">
        <title>Global population genomics of the pathogenic fungus Cryptococcus neoformans var. grubii.</title>
        <authorList>
            <person name="Cuomo C."/>
            <person name="Litvintseva A."/>
            <person name="Chen Y."/>
            <person name="Young S."/>
            <person name="Zeng Q."/>
            <person name="Chapman S."/>
            <person name="Gujja S."/>
            <person name="Saif S."/>
            <person name="Birren B."/>
        </authorList>
    </citation>
    <scope>NUCLEOTIDE SEQUENCE [LARGE SCALE GENOMIC DNA]</scope>
    <source>
        <strain evidence="2 3">Tu259-1</strain>
    </source>
</reference>
<feature type="compositionally biased region" description="Basic and acidic residues" evidence="1">
    <location>
        <begin position="108"/>
        <end position="121"/>
    </location>
</feature>
<feature type="region of interest" description="Disordered" evidence="1">
    <location>
        <begin position="257"/>
        <end position="341"/>
    </location>
</feature>
<dbReference type="Proteomes" id="UP000199727">
    <property type="component" value="Unassembled WGS sequence"/>
</dbReference>
<feature type="compositionally biased region" description="Polar residues" evidence="1">
    <location>
        <begin position="29"/>
        <end position="48"/>
    </location>
</feature>
<proteinExistence type="predicted"/>
<organism evidence="2 3">
    <name type="scientific">Cryptococcus neoformans Tu259-1</name>
    <dbReference type="NCBI Taxonomy" id="1230072"/>
    <lineage>
        <taxon>Eukaryota</taxon>
        <taxon>Fungi</taxon>
        <taxon>Dikarya</taxon>
        <taxon>Basidiomycota</taxon>
        <taxon>Agaricomycotina</taxon>
        <taxon>Tremellomycetes</taxon>
        <taxon>Tremellales</taxon>
        <taxon>Cryptococcaceae</taxon>
        <taxon>Cryptococcus</taxon>
        <taxon>Cryptococcus neoformans species complex</taxon>
    </lineage>
</organism>
<evidence type="ECO:0000256" key="1">
    <source>
        <dbReference type="SAM" id="MobiDB-lite"/>
    </source>
</evidence>
<dbReference type="AlphaFoldDB" id="A0A854QB31"/>
<feature type="compositionally biased region" description="Polar residues" evidence="1">
    <location>
        <begin position="544"/>
        <end position="578"/>
    </location>
</feature>
<feature type="compositionally biased region" description="Low complexity" evidence="1">
    <location>
        <begin position="655"/>
        <end position="693"/>
    </location>
</feature>
<dbReference type="EMBL" id="AMKT01000056">
    <property type="protein sequence ID" value="OXG18384.1"/>
    <property type="molecule type" value="Genomic_DNA"/>
</dbReference>
<protein>
    <submittedName>
        <fullName evidence="2">Uncharacterized protein</fullName>
    </submittedName>
</protein>
<feature type="compositionally biased region" description="Low complexity" evidence="1">
    <location>
        <begin position="318"/>
        <end position="335"/>
    </location>
</feature>
<accession>A0A854QB31</accession>
<dbReference type="OrthoDB" id="2564636at2759"/>
<feature type="region of interest" description="Disordered" evidence="1">
    <location>
        <begin position="25"/>
        <end position="123"/>
    </location>
</feature>
<feature type="region of interest" description="Disordered" evidence="1">
    <location>
        <begin position="645"/>
        <end position="720"/>
    </location>
</feature>
<feature type="compositionally biased region" description="Low complexity" evidence="1">
    <location>
        <begin position="588"/>
        <end position="612"/>
    </location>
</feature>
<feature type="region of interest" description="Disordered" evidence="1">
    <location>
        <begin position="541"/>
        <end position="613"/>
    </location>
</feature>
<feature type="compositionally biased region" description="Low complexity" evidence="1">
    <location>
        <begin position="264"/>
        <end position="275"/>
    </location>
</feature>
<evidence type="ECO:0000313" key="2">
    <source>
        <dbReference type="EMBL" id="OXG18384.1"/>
    </source>
</evidence>
<gene>
    <name evidence="2" type="ORF">C361_04507</name>
</gene>
<feature type="compositionally biased region" description="Basic and acidic residues" evidence="1">
    <location>
        <begin position="696"/>
        <end position="710"/>
    </location>
</feature>
<name>A0A854QB31_CRYNE</name>
<comment type="caution">
    <text evidence="2">The sequence shown here is derived from an EMBL/GenBank/DDBJ whole genome shotgun (WGS) entry which is preliminary data.</text>
</comment>
<evidence type="ECO:0000313" key="3">
    <source>
        <dbReference type="Proteomes" id="UP000199727"/>
    </source>
</evidence>
<sequence length="734" mass="77819">MGLPAHSPGSGALSPLTDSFLDAKAQSARRISSYESNRARTGSSTSATLPAVPENKQKAQPAPQNKPPPSYKLADQRKLPRSASGLSGDWGRRVSGGSDSDDGVLTMDRTRPHGKGKEKETFTGGMRDIPEERTIKEARWVLDPTEMQLGSETWSNSLRIVLVLGHVTVEALEPILYNPAFANTLLLIGTYKPIPEIDALLSPSYLLSSSPDREVCPSIQPFQPSGKASGTDSHDLTVLLNEATTLAKQYRERTLLATRSRQGSFSSASKSPSSSPGGRNKVFSGLRLGKTPSRRGSFDSTGGDRPLSSVSNGERTGIPSSMSSNSLRSSNIAPSQNSRPRILSMSRDSILGGMFKLDGDARSLGEGQHLFDAVINFVPPMSMFKSERAMQNMLHQAVVITTGCVPTLVRNVGKSSNDEAPTLPITLLHVLPSQAPPALAPVLESFVLSLLPSFQARCSRELFGCVITPPVWFSPLVSMSPNAITEDGVSGAEVLLIGGVRCSHQVMKGQGHAEDFKPRAFLFSWETCVSMCGIIAESRRPSGLCTSTSASRSVSRQNSPGDPPSVSFNDVQARTPPQTFEHLLPTASTSNSSQPPISPPSLSSQPSSSPKPALFAPALQAIQTQNMHQRKSKLSAVAAASELLNSPPTPDLDPSISSCSSSFALGETNSQGSGSGGSANATATGNGGDNAVTVVKQEEFGGEKWGDGKESKKKGGRRSVSGWFKRAIAKNIKA</sequence>